<sequence>MRDIKKASLVLEDGTIFHGKSFGYESSTAGEVVFNTAMTGYPESLTDPSYEGQILVTTFPILGNYGVPPRREKDDVSEYYESDHIHAKAIIAQDYSWDHSHWQADRSLSEWLREEKIPGIYGIDTRALTKHLRDHGSMLGKIIVEGCDDIPFYNPNLENLVAKVSCRGVEVHGEGPRTVVLVDCGVKHNIIRCLTRRGVRVVRVPWDYDFTSIPYDGLFISNGPGNPDMVDVTVDNIRKAMETGKPICGICMGNQLLARAAGASTYKLPYGHRSHNQPVRRAGTDKCYITSQNHGFAVDNTTLPSDWEPLFINMNDGTNEGIRHKSKPFFSAQFHPEASSGPKDTEFLFDEFINML</sequence>
<keyword evidence="6 8" id="KW-0315">Glutamine amidotransferase</keyword>
<dbReference type="InterPro" id="IPR036480">
    <property type="entry name" value="CarbP_synth_ssu_N_sf"/>
</dbReference>
<dbReference type="OrthoDB" id="9804328at2"/>
<comment type="catalytic activity">
    <reaction evidence="7 8">
        <text>hydrogencarbonate + L-glutamine + 2 ATP + H2O = carbamoyl phosphate + L-glutamate + 2 ADP + phosphate + 2 H(+)</text>
        <dbReference type="Rhea" id="RHEA:18633"/>
        <dbReference type="ChEBI" id="CHEBI:15377"/>
        <dbReference type="ChEBI" id="CHEBI:15378"/>
        <dbReference type="ChEBI" id="CHEBI:17544"/>
        <dbReference type="ChEBI" id="CHEBI:29985"/>
        <dbReference type="ChEBI" id="CHEBI:30616"/>
        <dbReference type="ChEBI" id="CHEBI:43474"/>
        <dbReference type="ChEBI" id="CHEBI:58228"/>
        <dbReference type="ChEBI" id="CHEBI:58359"/>
        <dbReference type="ChEBI" id="CHEBI:456216"/>
        <dbReference type="EC" id="6.3.5.5"/>
    </reaction>
</comment>
<feature type="active site" description="Nucleophile" evidence="8">
    <location>
        <position position="251"/>
    </location>
</feature>
<dbReference type="SUPFAM" id="SSF52021">
    <property type="entry name" value="Carbamoyl phosphate synthetase, small subunit N-terminal domain"/>
    <property type="match status" value="1"/>
</dbReference>
<evidence type="ECO:0000256" key="8">
    <source>
        <dbReference type="HAMAP-Rule" id="MF_01209"/>
    </source>
</evidence>
<dbReference type="SUPFAM" id="SSF52317">
    <property type="entry name" value="Class I glutamine amidotransferase-like"/>
    <property type="match status" value="1"/>
</dbReference>
<dbReference type="KEGG" id="pary:A4V02_08460"/>
<feature type="binding site" evidence="8">
    <location>
        <position position="225"/>
    </location>
    <ligand>
        <name>L-glutamine</name>
        <dbReference type="ChEBI" id="CHEBI:58359"/>
    </ligand>
</feature>
<dbReference type="Pfam" id="PF00117">
    <property type="entry name" value="GATase"/>
    <property type="match status" value="1"/>
</dbReference>
<dbReference type="CDD" id="cd01744">
    <property type="entry name" value="GATase1_CPSase"/>
    <property type="match status" value="1"/>
</dbReference>
<dbReference type="EMBL" id="SRYD01000063">
    <property type="protein sequence ID" value="TGY70213.1"/>
    <property type="molecule type" value="Genomic_DNA"/>
</dbReference>
<keyword evidence="8" id="KW-0028">Amino-acid biosynthesis</keyword>
<dbReference type="GeneID" id="65536892"/>
<dbReference type="Gene3D" id="3.40.50.880">
    <property type="match status" value="1"/>
</dbReference>
<dbReference type="SMART" id="SM01097">
    <property type="entry name" value="CPSase_sm_chain"/>
    <property type="match status" value="1"/>
</dbReference>
<evidence type="ECO:0000256" key="6">
    <source>
        <dbReference type="ARBA" id="ARBA00022962"/>
    </source>
</evidence>
<evidence type="ECO:0000256" key="4">
    <source>
        <dbReference type="ARBA" id="ARBA00022741"/>
    </source>
</evidence>
<dbReference type="EC" id="6.3.5.5" evidence="8"/>
<dbReference type="InterPro" id="IPR002474">
    <property type="entry name" value="CarbamoylP_synth_ssu_N"/>
</dbReference>
<dbReference type="GO" id="GO:0006207">
    <property type="term" value="P:'de novo' pyrimidine nucleobase biosynthetic process"/>
    <property type="evidence" value="ECO:0007669"/>
    <property type="project" value="InterPro"/>
</dbReference>
<dbReference type="GO" id="GO:0044205">
    <property type="term" value="P:'de novo' UMP biosynthetic process"/>
    <property type="evidence" value="ECO:0007669"/>
    <property type="project" value="UniProtKB-UniRule"/>
</dbReference>
<feature type="region of interest" description="CPSase" evidence="8">
    <location>
        <begin position="1"/>
        <end position="176"/>
    </location>
</feature>
<feature type="binding site" evidence="8">
    <location>
        <position position="296"/>
    </location>
    <ligand>
        <name>L-glutamine</name>
        <dbReference type="ChEBI" id="CHEBI:58359"/>
    </ligand>
</feature>
<dbReference type="PROSITE" id="PS51273">
    <property type="entry name" value="GATASE_TYPE_1"/>
    <property type="match status" value="1"/>
</dbReference>
<comment type="catalytic activity">
    <reaction evidence="8">
        <text>L-glutamine + H2O = L-glutamate + NH4(+)</text>
        <dbReference type="Rhea" id="RHEA:15889"/>
        <dbReference type="ChEBI" id="CHEBI:15377"/>
        <dbReference type="ChEBI" id="CHEBI:28938"/>
        <dbReference type="ChEBI" id="CHEBI:29985"/>
        <dbReference type="ChEBI" id="CHEBI:58359"/>
    </reaction>
</comment>
<dbReference type="Proteomes" id="UP000306630">
    <property type="component" value="Unassembled WGS sequence"/>
</dbReference>
<feature type="active site" evidence="8">
    <location>
        <position position="337"/>
    </location>
</feature>
<dbReference type="AlphaFoldDB" id="A0A1B1SAC7"/>
<reference evidence="10" key="2">
    <citation type="submission" date="2017-04" db="EMBL/GenBank/DDBJ databases">
        <title>Complete Genome Sequences of Twelve Strains of a Stable Defined Moderately Diverse Mouse Microbiota 2 (sDMDMm2).</title>
        <authorList>
            <person name="Uchimura Y."/>
            <person name="Wyss M."/>
            <person name="Brugiroux S."/>
            <person name="Limenitakis J.P."/>
            <person name="Stecher B."/>
            <person name="McCoy K.D."/>
            <person name="Macpherson A.J."/>
        </authorList>
    </citation>
    <scope>NUCLEOTIDE SEQUENCE</scope>
    <source>
        <strain evidence="10">YL27</strain>
    </source>
</reference>
<dbReference type="NCBIfam" id="NF009475">
    <property type="entry name" value="PRK12838.1"/>
    <property type="match status" value="1"/>
</dbReference>
<feature type="active site" evidence="8">
    <location>
        <position position="335"/>
    </location>
</feature>
<dbReference type="EMBL" id="CP015402">
    <property type="protein sequence ID" value="ANU63758.1"/>
    <property type="molecule type" value="Genomic_DNA"/>
</dbReference>
<protein>
    <recommendedName>
        <fullName evidence="8">Carbamoyl phosphate synthase small chain</fullName>
        <ecNumber evidence="8">6.3.5.5</ecNumber>
    </recommendedName>
    <alternativeName>
        <fullName evidence="8">Carbamoyl phosphate synthetase glutamine chain</fullName>
    </alternativeName>
</protein>
<dbReference type="GO" id="GO:0005524">
    <property type="term" value="F:ATP binding"/>
    <property type="evidence" value="ECO:0007669"/>
    <property type="project" value="UniProtKB-UniRule"/>
</dbReference>
<reference evidence="12" key="1">
    <citation type="submission" date="2016-04" db="EMBL/GenBank/DDBJ databases">
        <title>Complete Genome Sequences of Twelve Strains of a Stable Defined Moderately Diverse Mouse Microbiota 2 (sDMDMm2).</title>
        <authorList>
            <person name="Uchimura Y."/>
            <person name="Wyss M."/>
            <person name="Brugiroux S."/>
            <person name="Limenitakis J.P."/>
            <person name="Stecher B."/>
            <person name="McCoy K.D."/>
            <person name="Macpherson A.J."/>
        </authorList>
    </citation>
    <scope>NUCLEOTIDE SEQUENCE [LARGE SCALE GENOMIC DNA]</scope>
    <source>
        <strain evidence="12">YL27</strain>
    </source>
</reference>
<dbReference type="PRINTS" id="PR00099">
    <property type="entry name" value="CPSGATASE"/>
</dbReference>
<dbReference type="GO" id="GO:0004088">
    <property type="term" value="F:carbamoyl-phosphate synthase (glutamine-hydrolyzing) activity"/>
    <property type="evidence" value="ECO:0007669"/>
    <property type="project" value="UniProtKB-UniRule"/>
</dbReference>
<feature type="binding site" evidence="8">
    <location>
        <position position="252"/>
    </location>
    <ligand>
        <name>L-glutamine</name>
        <dbReference type="ChEBI" id="CHEBI:58359"/>
    </ligand>
</feature>
<comment type="pathway">
    <text evidence="1 8">Amino-acid biosynthesis; L-arginine biosynthesis; carbamoyl phosphate from bicarbonate: step 1/1.</text>
</comment>
<accession>A0A1Z2XI99</accession>
<comment type="similarity">
    <text evidence="2 8">Belongs to the CarA family.</text>
</comment>
<dbReference type="InterPro" id="IPR006274">
    <property type="entry name" value="CarbamoylP_synth_ssu"/>
</dbReference>
<evidence type="ECO:0000256" key="3">
    <source>
        <dbReference type="ARBA" id="ARBA00022598"/>
    </source>
</evidence>
<feature type="binding site" evidence="8">
    <location>
        <position position="49"/>
    </location>
    <ligand>
        <name>L-glutamine</name>
        <dbReference type="ChEBI" id="CHEBI:58359"/>
    </ligand>
</feature>
<comment type="subunit">
    <text evidence="8">Composed of two chains; the small (or glutamine) chain promotes the hydrolysis of glutamine to ammonia, which is used by the large (or ammonia) chain to synthesize carbamoyl phosphate. Tetramer of heterodimers (alpha,beta)4.</text>
</comment>
<organism evidence="10 12">
    <name type="scientific">Muribaculum intestinale</name>
    <dbReference type="NCBI Taxonomy" id="1796646"/>
    <lineage>
        <taxon>Bacteria</taxon>
        <taxon>Pseudomonadati</taxon>
        <taxon>Bacteroidota</taxon>
        <taxon>Bacteroidia</taxon>
        <taxon>Bacteroidales</taxon>
        <taxon>Muribaculaceae</taxon>
        <taxon>Muribaculum</taxon>
    </lineage>
</organism>
<dbReference type="PRINTS" id="PR00096">
    <property type="entry name" value="GATASE"/>
</dbReference>
<dbReference type="InterPro" id="IPR050472">
    <property type="entry name" value="Anth_synth/Amidotransfase"/>
</dbReference>
<keyword evidence="8" id="KW-0055">Arginine biosynthesis</keyword>
<dbReference type="InterPro" id="IPR029062">
    <property type="entry name" value="Class_I_gatase-like"/>
</dbReference>
<dbReference type="InterPro" id="IPR017926">
    <property type="entry name" value="GATASE"/>
</dbReference>
<dbReference type="GO" id="GO:0006541">
    <property type="term" value="P:glutamine metabolic process"/>
    <property type="evidence" value="ECO:0007669"/>
    <property type="project" value="InterPro"/>
</dbReference>
<reference evidence="11 13" key="3">
    <citation type="submission" date="2019-04" db="EMBL/GenBank/DDBJ databases">
        <title>Microbes associate with the intestines of laboratory mice.</title>
        <authorList>
            <person name="Navarre W."/>
            <person name="Wong E."/>
            <person name="Huang K."/>
            <person name="Tropini C."/>
            <person name="Ng K."/>
            <person name="Yu B."/>
        </authorList>
    </citation>
    <scope>NUCLEOTIDE SEQUENCE [LARGE SCALE GENOMIC DNA]</scope>
    <source>
        <strain evidence="11 13">NM06_A21</strain>
    </source>
</reference>
<feature type="binding site" evidence="8">
    <location>
        <position position="255"/>
    </location>
    <ligand>
        <name>L-glutamine</name>
        <dbReference type="ChEBI" id="CHEBI:58359"/>
    </ligand>
</feature>
<keyword evidence="3 8" id="KW-0436">Ligase</keyword>
<dbReference type="UniPathway" id="UPA00068">
    <property type="reaction ID" value="UER00171"/>
</dbReference>
<dbReference type="GO" id="GO:0006526">
    <property type="term" value="P:L-arginine biosynthetic process"/>
    <property type="evidence" value="ECO:0007669"/>
    <property type="project" value="UniProtKB-UniRule"/>
</dbReference>
<evidence type="ECO:0000259" key="9">
    <source>
        <dbReference type="SMART" id="SM01097"/>
    </source>
</evidence>
<feature type="binding site" evidence="8">
    <location>
        <position position="293"/>
    </location>
    <ligand>
        <name>L-glutamine</name>
        <dbReference type="ChEBI" id="CHEBI:58359"/>
    </ligand>
</feature>
<evidence type="ECO:0000313" key="10">
    <source>
        <dbReference type="EMBL" id="ANU63758.1"/>
    </source>
</evidence>
<evidence type="ECO:0000313" key="12">
    <source>
        <dbReference type="Proteomes" id="UP000186351"/>
    </source>
</evidence>
<evidence type="ECO:0000256" key="1">
    <source>
        <dbReference type="ARBA" id="ARBA00005077"/>
    </source>
</evidence>
<dbReference type="InterPro" id="IPR035686">
    <property type="entry name" value="CPSase_GATase1"/>
</dbReference>
<dbReference type="NCBIfam" id="TIGR01368">
    <property type="entry name" value="CPSaseIIsmall"/>
    <property type="match status" value="1"/>
</dbReference>
<comment type="pathway">
    <text evidence="8">Pyrimidine metabolism; UMP biosynthesis via de novo pathway; (S)-dihydroorotate from bicarbonate: step 1/3.</text>
</comment>
<dbReference type="PANTHER" id="PTHR43418">
    <property type="entry name" value="MULTIFUNCTIONAL TRYPTOPHAN BIOSYNTHESIS PROTEIN-RELATED"/>
    <property type="match status" value="1"/>
</dbReference>
<name>A0A1B1SAC7_9BACT</name>
<dbReference type="UniPathway" id="UPA00070">
    <property type="reaction ID" value="UER00115"/>
</dbReference>
<proteinExistence type="inferred from homology"/>
<dbReference type="FunFam" id="3.50.30.20:FF:000002">
    <property type="entry name" value="Carbamoyl-phosphate synthase 1, mitochondrial"/>
    <property type="match status" value="1"/>
</dbReference>
<dbReference type="STRING" id="1796646.A4V02_08460"/>
<gene>
    <name evidence="8" type="primary">carA</name>
    <name evidence="10" type="ORF">A4V02_08460</name>
    <name evidence="11" type="ORF">E5333_13050</name>
</gene>
<evidence type="ECO:0000313" key="13">
    <source>
        <dbReference type="Proteomes" id="UP000306630"/>
    </source>
</evidence>
<keyword evidence="5 8" id="KW-0067">ATP-binding</keyword>
<keyword evidence="12" id="KW-1185">Reference proteome</keyword>
<feature type="binding site" evidence="8">
    <location>
        <position position="295"/>
    </location>
    <ligand>
        <name>L-glutamine</name>
        <dbReference type="ChEBI" id="CHEBI:58359"/>
    </ligand>
</feature>
<dbReference type="RefSeq" id="WP_068961061.1">
    <property type="nucleotide sequence ID" value="NZ_CAJTAP010000044.1"/>
</dbReference>
<dbReference type="Gene3D" id="3.50.30.20">
    <property type="entry name" value="Carbamoyl-phosphate synthase small subunit, N-terminal domain"/>
    <property type="match status" value="1"/>
</dbReference>
<evidence type="ECO:0000256" key="2">
    <source>
        <dbReference type="ARBA" id="ARBA00007800"/>
    </source>
</evidence>
<dbReference type="PANTHER" id="PTHR43418:SF7">
    <property type="entry name" value="CARBAMOYL-PHOSPHATE SYNTHASE SMALL CHAIN"/>
    <property type="match status" value="1"/>
</dbReference>
<feature type="domain" description="Carbamoyl-phosphate synthase small subunit N-terminal" evidence="9">
    <location>
        <begin position="5"/>
        <end position="143"/>
    </location>
</feature>
<evidence type="ECO:0000313" key="11">
    <source>
        <dbReference type="EMBL" id="TGY70213.1"/>
    </source>
</evidence>
<dbReference type="HAMAP" id="MF_01209">
    <property type="entry name" value="CPSase_S_chain"/>
    <property type="match status" value="1"/>
</dbReference>
<dbReference type="PRINTS" id="PR00097">
    <property type="entry name" value="ANTSNTHASEII"/>
</dbReference>
<evidence type="ECO:0000256" key="7">
    <source>
        <dbReference type="ARBA" id="ARBA00048816"/>
    </source>
</evidence>
<keyword evidence="4 8" id="KW-0547">Nucleotide-binding</keyword>
<feature type="binding site" evidence="8">
    <location>
        <position position="223"/>
    </location>
    <ligand>
        <name>L-glutamine</name>
        <dbReference type="ChEBI" id="CHEBI:58359"/>
    </ligand>
</feature>
<comment type="function">
    <text evidence="8">Small subunit of the glutamine-dependent carbamoyl phosphate synthetase (CPSase). CPSase catalyzes the formation of carbamoyl phosphate from the ammonia moiety of glutamine, carbonate, and phosphate donated by ATP, constituting the first step of 2 biosynthetic pathways, one leading to arginine and/or urea and the other to pyrimidine nucleotides. The small subunit (glutamine amidotransferase) binds and cleaves glutamine to supply the large subunit with the substrate ammonia.</text>
</comment>
<accession>A0A1B1SAC7</accession>
<dbReference type="Proteomes" id="UP000186351">
    <property type="component" value="Chromosome"/>
</dbReference>
<dbReference type="Pfam" id="PF00988">
    <property type="entry name" value="CPSase_sm_chain"/>
    <property type="match status" value="1"/>
</dbReference>
<evidence type="ECO:0000256" key="5">
    <source>
        <dbReference type="ARBA" id="ARBA00022840"/>
    </source>
</evidence>
<keyword evidence="8" id="KW-0665">Pyrimidine biosynthesis</keyword>